<keyword evidence="1" id="KW-0479">Metal-binding</keyword>
<dbReference type="Proteomes" id="UP001259832">
    <property type="component" value="Unassembled WGS sequence"/>
</dbReference>
<organism evidence="5 6">
    <name type="scientific">Phytophthora citrophthora</name>
    <dbReference type="NCBI Taxonomy" id="4793"/>
    <lineage>
        <taxon>Eukaryota</taxon>
        <taxon>Sar</taxon>
        <taxon>Stramenopiles</taxon>
        <taxon>Oomycota</taxon>
        <taxon>Peronosporomycetes</taxon>
        <taxon>Peronosporales</taxon>
        <taxon>Peronosporaceae</taxon>
        <taxon>Phytophthora</taxon>
    </lineage>
</organism>
<dbReference type="InterPro" id="IPR003656">
    <property type="entry name" value="Znf_BED"/>
</dbReference>
<evidence type="ECO:0000256" key="2">
    <source>
        <dbReference type="ARBA" id="ARBA00022771"/>
    </source>
</evidence>
<keyword evidence="3" id="KW-0862">Zinc</keyword>
<evidence type="ECO:0000313" key="6">
    <source>
        <dbReference type="Proteomes" id="UP001259832"/>
    </source>
</evidence>
<name>A0AAD9GP29_9STRA</name>
<dbReference type="Pfam" id="PF02892">
    <property type="entry name" value="zf-BED"/>
    <property type="match status" value="1"/>
</dbReference>
<proteinExistence type="predicted"/>
<dbReference type="EMBL" id="JASMQC010000012">
    <property type="protein sequence ID" value="KAK1941431.1"/>
    <property type="molecule type" value="Genomic_DNA"/>
</dbReference>
<protein>
    <recommendedName>
        <fullName evidence="4">BED-type domain-containing protein</fullName>
    </recommendedName>
</protein>
<dbReference type="GO" id="GO:0003677">
    <property type="term" value="F:DNA binding"/>
    <property type="evidence" value="ECO:0007669"/>
    <property type="project" value="InterPro"/>
</dbReference>
<evidence type="ECO:0000256" key="1">
    <source>
        <dbReference type="ARBA" id="ARBA00022723"/>
    </source>
</evidence>
<comment type="caution">
    <text evidence="5">The sequence shown here is derived from an EMBL/GenBank/DDBJ whole genome shotgun (WGS) entry which is preliminary data.</text>
</comment>
<reference evidence="5" key="1">
    <citation type="submission" date="2023-08" db="EMBL/GenBank/DDBJ databases">
        <title>Reference Genome Resource for the Citrus Pathogen Phytophthora citrophthora.</title>
        <authorList>
            <person name="Moller H."/>
            <person name="Coetzee B."/>
            <person name="Rose L.J."/>
            <person name="Van Niekerk J.M."/>
        </authorList>
    </citation>
    <scope>NUCLEOTIDE SEQUENCE</scope>
    <source>
        <strain evidence="5">STE-U-9442</strain>
    </source>
</reference>
<dbReference type="AlphaFoldDB" id="A0AAD9GP29"/>
<accession>A0AAD9GP29</accession>
<evidence type="ECO:0000259" key="4">
    <source>
        <dbReference type="Pfam" id="PF02892"/>
    </source>
</evidence>
<evidence type="ECO:0000313" key="5">
    <source>
        <dbReference type="EMBL" id="KAK1941431.1"/>
    </source>
</evidence>
<keyword evidence="6" id="KW-1185">Reference proteome</keyword>
<sequence>MAGGRPLSDVGKHFDRNKAEKKVTCLKCQEVIDNAKVEKLERHILKICPLRTNNSGSGVSA</sequence>
<feature type="domain" description="BED-type" evidence="4">
    <location>
        <begin position="12"/>
        <end position="49"/>
    </location>
</feature>
<dbReference type="GO" id="GO:0008270">
    <property type="term" value="F:zinc ion binding"/>
    <property type="evidence" value="ECO:0007669"/>
    <property type="project" value="UniProtKB-KW"/>
</dbReference>
<evidence type="ECO:0000256" key="3">
    <source>
        <dbReference type="ARBA" id="ARBA00022833"/>
    </source>
</evidence>
<keyword evidence="2" id="KW-0863">Zinc-finger</keyword>
<gene>
    <name evidence="5" type="ORF">P3T76_007297</name>
</gene>